<name>A0ABY5LN41_9VIBR</name>
<keyword evidence="2" id="KW-1185">Reference proteome</keyword>
<organism evidence="1 2">
    <name type="scientific">Vibrio japonicus</name>
    <dbReference type="NCBI Taxonomy" id="1824638"/>
    <lineage>
        <taxon>Bacteria</taxon>
        <taxon>Pseudomonadati</taxon>
        <taxon>Pseudomonadota</taxon>
        <taxon>Gammaproteobacteria</taxon>
        <taxon>Vibrionales</taxon>
        <taxon>Vibrionaceae</taxon>
        <taxon>Vibrio</taxon>
    </lineage>
</organism>
<dbReference type="RefSeq" id="WP_257085988.1">
    <property type="nucleotide sequence ID" value="NZ_CP102097.1"/>
</dbReference>
<gene>
    <name evidence="1" type="ORF">NP165_18760</name>
</gene>
<evidence type="ECO:0000313" key="2">
    <source>
        <dbReference type="Proteomes" id="UP001058602"/>
    </source>
</evidence>
<reference evidence="1" key="1">
    <citation type="submission" date="2022-07" db="EMBL/GenBank/DDBJ databases">
        <title>Complete genome of Vibrio japonicus strain JCM 31412T and phylogenomic assessment of the Nereis clade of the genus Vibrio.</title>
        <authorList>
            <person name="Shlafstein M.D."/>
            <person name="Emsley S.A."/>
            <person name="Ushijima B."/>
            <person name="Videau P."/>
            <person name="Saw J.H."/>
        </authorList>
    </citation>
    <scope>NUCLEOTIDE SEQUENCE</scope>
    <source>
        <strain evidence="1">JCM 31412</strain>
    </source>
</reference>
<sequence>MKIAFLYTVRANITLFQPYIDEFLSDSNIQTSHFVDESLLEQAMGNASSHEVENLVHSYIQNIAKQGFDLIVCTCSSIGEYAESTPEISAKVVRIDRPMAEKAIRFQNIQILATAESTVSPTYKLVNQSAMENPLSICQNIEVTIVPDAWQHLNNGDHAAYIQAISKTIKTTLENMPSNGVILLAQASMTPAATFNHPIIPVLSSPIIGVQSLLNYVK</sequence>
<protein>
    <recommendedName>
        <fullName evidence="3">Arylsulfatase</fullName>
    </recommendedName>
</protein>
<evidence type="ECO:0000313" key="1">
    <source>
        <dbReference type="EMBL" id="UUM32325.1"/>
    </source>
</evidence>
<dbReference type="EMBL" id="CP102097">
    <property type="protein sequence ID" value="UUM32325.1"/>
    <property type="molecule type" value="Genomic_DNA"/>
</dbReference>
<dbReference type="Proteomes" id="UP001058602">
    <property type="component" value="Chromosome 2"/>
</dbReference>
<evidence type="ECO:0008006" key="3">
    <source>
        <dbReference type="Google" id="ProtNLM"/>
    </source>
</evidence>
<accession>A0ABY5LN41</accession>
<proteinExistence type="predicted"/>